<comment type="subcellular location">
    <subcellularLocation>
        <location evidence="1">Secreted</location>
    </subcellularLocation>
</comment>
<feature type="chain" id="PRO_5032449089" evidence="3">
    <location>
        <begin position="18"/>
        <end position="269"/>
    </location>
</feature>
<dbReference type="Gene3D" id="1.20.90.10">
    <property type="entry name" value="Phospholipase A2 domain"/>
    <property type="match status" value="1"/>
</dbReference>
<organism evidence="5 6">
    <name type="scientific">Mytilus galloprovincialis</name>
    <name type="common">Mediterranean mussel</name>
    <dbReference type="NCBI Taxonomy" id="29158"/>
    <lineage>
        <taxon>Eukaryota</taxon>
        <taxon>Metazoa</taxon>
        <taxon>Spiralia</taxon>
        <taxon>Lophotrochozoa</taxon>
        <taxon>Mollusca</taxon>
        <taxon>Bivalvia</taxon>
        <taxon>Autobranchia</taxon>
        <taxon>Pteriomorphia</taxon>
        <taxon>Mytilida</taxon>
        <taxon>Mytiloidea</taxon>
        <taxon>Mytilidae</taxon>
        <taxon>Mytilinae</taxon>
        <taxon>Mytilus</taxon>
    </lineage>
</organism>
<dbReference type="PROSITE" id="PS00118">
    <property type="entry name" value="PA2_HIS"/>
    <property type="match status" value="1"/>
</dbReference>
<dbReference type="SUPFAM" id="SSF48619">
    <property type="entry name" value="Phospholipase A2, PLA2"/>
    <property type="match status" value="1"/>
</dbReference>
<dbReference type="EC" id="3.1.1.4" evidence="5"/>
<proteinExistence type="predicted"/>
<accession>A0A8B6BYI3</accession>
<evidence type="ECO:0000256" key="2">
    <source>
        <dbReference type="ARBA" id="ARBA00022525"/>
    </source>
</evidence>
<dbReference type="InterPro" id="IPR033113">
    <property type="entry name" value="PLA2_histidine"/>
</dbReference>
<feature type="signal peptide" evidence="3">
    <location>
        <begin position="1"/>
        <end position="17"/>
    </location>
</feature>
<dbReference type="OrthoDB" id="10059604at2759"/>
<comment type="caution">
    <text evidence="5">The sequence shown here is derived from an EMBL/GenBank/DDBJ whole genome shotgun (WGS) entry which is preliminary data.</text>
</comment>
<dbReference type="GO" id="GO:0050482">
    <property type="term" value="P:arachidonate secretion"/>
    <property type="evidence" value="ECO:0007669"/>
    <property type="project" value="InterPro"/>
</dbReference>
<reference evidence="5" key="1">
    <citation type="submission" date="2018-11" db="EMBL/GenBank/DDBJ databases">
        <authorList>
            <person name="Alioto T."/>
            <person name="Alioto T."/>
        </authorList>
    </citation>
    <scope>NUCLEOTIDE SEQUENCE</scope>
</reference>
<dbReference type="GO" id="GO:0006644">
    <property type="term" value="P:phospholipid metabolic process"/>
    <property type="evidence" value="ECO:0007669"/>
    <property type="project" value="InterPro"/>
</dbReference>
<gene>
    <name evidence="5" type="ORF">MGAL_10B078945</name>
</gene>
<dbReference type="Pfam" id="PF05826">
    <property type="entry name" value="Phospholip_A2_2"/>
    <property type="match status" value="1"/>
</dbReference>
<dbReference type="GO" id="GO:0004623">
    <property type="term" value="F:phospholipase A2 activity"/>
    <property type="evidence" value="ECO:0007669"/>
    <property type="project" value="UniProtKB-EC"/>
</dbReference>
<name>A0A8B6BYI3_MYTGA</name>
<dbReference type="EMBL" id="UYJE01000902">
    <property type="protein sequence ID" value="VDH97506.1"/>
    <property type="molecule type" value="Genomic_DNA"/>
</dbReference>
<sequence length="269" mass="30174">MAMLSAIIITLIYHAYSVESGKLAWLETPYGNGKHAIEITDGSFFISALASRSDGLLSCSLTEDKEKAMALLLNTNPMTIEIGEKGKMDMWKRCISKEVTSPHFVKRNGIDGTGVPFTPEKTGDPAGHKLDLAIFPGTKWCGLDNVASSYNDLGKYKNTDMCCRDHDHCPYFLDHFAEKYHLRNPYPWTISHCDCDTGLFNCLKKINTTTSNEVGEMFFGLLNVKCIKFEQGQYCAKEHWSKLWCEETASGEKAVLHSFPYKWADDVVG</sequence>
<dbReference type="Proteomes" id="UP000596742">
    <property type="component" value="Unassembled WGS sequence"/>
</dbReference>
<evidence type="ECO:0000256" key="3">
    <source>
        <dbReference type="SAM" id="SignalP"/>
    </source>
</evidence>
<evidence type="ECO:0000313" key="5">
    <source>
        <dbReference type="EMBL" id="VDH97506.1"/>
    </source>
</evidence>
<evidence type="ECO:0000259" key="4">
    <source>
        <dbReference type="Pfam" id="PF05826"/>
    </source>
</evidence>
<protein>
    <submittedName>
        <fullName evidence="5">Secretory phospholipase A2</fullName>
        <ecNumber evidence="5">3.1.1.4</ecNumber>
    </submittedName>
</protein>
<dbReference type="InterPro" id="IPR016090">
    <property type="entry name" value="PLA2-like_dom"/>
</dbReference>
<keyword evidence="2" id="KW-0964">Secreted</keyword>
<dbReference type="CDD" id="cd04704">
    <property type="entry name" value="PLA2_bee_venom_like"/>
    <property type="match status" value="1"/>
</dbReference>
<dbReference type="GO" id="GO:0005576">
    <property type="term" value="C:extracellular region"/>
    <property type="evidence" value="ECO:0007669"/>
    <property type="project" value="UniProtKB-SubCell"/>
</dbReference>
<evidence type="ECO:0000313" key="6">
    <source>
        <dbReference type="Proteomes" id="UP000596742"/>
    </source>
</evidence>
<keyword evidence="3" id="KW-0732">Signal</keyword>
<evidence type="ECO:0000256" key="1">
    <source>
        <dbReference type="ARBA" id="ARBA00004613"/>
    </source>
</evidence>
<keyword evidence="6" id="KW-1185">Reference proteome</keyword>
<keyword evidence="5" id="KW-0378">Hydrolase</keyword>
<dbReference type="AlphaFoldDB" id="A0A8B6BYI3"/>
<dbReference type="PANTHER" id="PTHR12253">
    <property type="entry name" value="RH14732P"/>
    <property type="match status" value="1"/>
</dbReference>
<dbReference type="InterPro" id="IPR036444">
    <property type="entry name" value="PLipase_A2_dom_sf"/>
</dbReference>
<feature type="domain" description="Phospholipase A2-like central" evidence="4">
    <location>
        <begin position="134"/>
        <end position="229"/>
    </location>
</feature>